<reference evidence="2" key="1">
    <citation type="submission" date="2020-05" db="EMBL/GenBank/DDBJ databases">
        <authorList>
            <person name="Chiriac C."/>
            <person name="Salcher M."/>
            <person name="Ghai R."/>
            <person name="Kavagutti S V."/>
        </authorList>
    </citation>
    <scope>NUCLEOTIDE SEQUENCE</scope>
</reference>
<sequence length="112" mass="12561">MAQFVVTDQGFTLAMSKWERLGSLHGDLEIPWQHVDSISHVEDLWVQLRGVRAPGTGIPGVIMLGTTRSRGGKDFCAVYKHRPGVVIELKNEFFARLLVTTNEILETPTRKT</sequence>
<proteinExistence type="predicted"/>
<protein>
    <submittedName>
        <fullName evidence="2">Unannotated protein</fullName>
    </submittedName>
</protein>
<dbReference type="EMBL" id="CAFBMC010000021">
    <property type="protein sequence ID" value="CAB4894036.1"/>
    <property type="molecule type" value="Genomic_DNA"/>
</dbReference>
<gene>
    <name evidence="1" type="ORF">UFOPK3495_00580</name>
    <name evidence="2" type="ORF">UFOPK4237_00365</name>
</gene>
<accession>A0A6J7S3U9</accession>
<evidence type="ECO:0000313" key="2">
    <source>
        <dbReference type="EMBL" id="CAB5035793.1"/>
    </source>
</evidence>
<dbReference type="EMBL" id="CAFBPZ010000014">
    <property type="protein sequence ID" value="CAB5035793.1"/>
    <property type="molecule type" value="Genomic_DNA"/>
</dbReference>
<organism evidence="2">
    <name type="scientific">freshwater metagenome</name>
    <dbReference type="NCBI Taxonomy" id="449393"/>
    <lineage>
        <taxon>unclassified sequences</taxon>
        <taxon>metagenomes</taxon>
        <taxon>ecological metagenomes</taxon>
    </lineage>
</organism>
<dbReference type="AlphaFoldDB" id="A0A6J7S3U9"/>
<name>A0A6J7S3U9_9ZZZZ</name>
<evidence type="ECO:0000313" key="1">
    <source>
        <dbReference type="EMBL" id="CAB4894036.1"/>
    </source>
</evidence>